<dbReference type="RefSeq" id="WP_135767188.1">
    <property type="nucleotide sequence ID" value="NZ_RQET01000004.1"/>
</dbReference>
<dbReference type="Pfam" id="PF13174">
    <property type="entry name" value="TPR_6"/>
    <property type="match status" value="1"/>
</dbReference>
<dbReference type="InterPro" id="IPR019734">
    <property type="entry name" value="TPR_rpt"/>
</dbReference>
<keyword evidence="2" id="KW-1133">Transmembrane helix</keyword>
<feature type="repeat" description="TPR" evidence="1">
    <location>
        <begin position="89"/>
        <end position="122"/>
    </location>
</feature>
<dbReference type="SUPFAM" id="SSF48452">
    <property type="entry name" value="TPR-like"/>
    <property type="match status" value="4"/>
</dbReference>
<dbReference type="PROSITE" id="PS51257">
    <property type="entry name" value="PROKAR_LIPOPROTEIN"/>
    <property type="match status" value="1"/>
</dbReference>
<feature type="repeat" description="TPR" evidence="1">
    <location>
        <begin position="340"/>
        <end position="373"/>
    </location>
</feature>
<name>A0A4V3JDR6_9LEPT</name>
<sequence>MKILNHFPKKELFYLFFPAFVFLFVIACSSRDFRKSNAQDAVLEKDLLTRQSIKKSSNLINEGNAAYQKGKFEIALEKGKQAVSVYPTAEGYYLIGSSEYRLGKSEEALISLKKGTELDPENEQILLTLGILYTAQGSNNEAIEVYSRLEKLPKIDASSYSFKKAVLLKAVGRYEDAYAALKSIPEEKFKFKAQLYMQLGDAAVQLKEYEEAEKYFEKARGIDPELASAKQSASATRVAHLLEKGNSALKNKNYKEAIFSFSAASQLDPKNPSPYVFLGNAKILAGDTDGAVKAFETSLRLKADYWEAYSGLAAAFNKSGNFPKAISVLEKALPFFPKNAAVYNQIGLNQKSLGENAKALVSFTKARELDPAYKEPVLNLAYLLASDNRFKTARNELDKLKSDDEVKKARLFLDVAELIYEGDQRLRKGETKAARGFYDQAKSKDSNDPSVYTAYGRLFQISGDQKQSEQNFLKALSIQKGNLPALQGLIRLYSSQKNQSKVAQYTRELESQTANDPTSGIVLARTYEDKKEYEKAESAYKNLLKKFPSNDALQFRLAHLYYKISLEENEKANYDAASSWLAKAEKLTKDLPEIAEAKQTIEQNKKFAEVIPTIRKANRFFDLKAYDKALPLYQTAYDKTKKLTLYIKIAECYLAMGNEEKGISLLENSPEGAKNIASQEAINAFLLRKGEADKAEKGFKKILEKKPDSYYSHYQLGIISLQRKDYDPAIQSFDRAWLLNPEFSAAKIGKGIAFYNGGRTKEAREEFESAMKSDSENELAPYNIGIVLFNDNLLEQAANVFKDIIKRNPDFSDAHYQLSYIYFKRGDLEVADSEIGKALDLERNEKYLHARIRILSELRLKYPSRSEYKKLALELGREIAEKYPNSPYSTHAERLLLADDDTPVIVQPFPNRGSLVGVPILINDTLLMNYGTSLEALDKNRAIRIWRISATKPYKSVIADKRIFAFTDKTLEVRDQNTGVLFQSLQLSGNFKKAQIAGERVLIETEVSGKRSLTSYTETLEDKKTIPLEAKSWTSTKEGRLLLSAATSKENKISVMDSSLNGGMETSWTGKASQEPRLLGSAEDGVFYRLENQILYISGKGRVSKAENIDAAASMFSVRGNTLWYVAKENLFRLEAGSSSPTSIKIDSKTVEGLLPGKGKDCIVVYSDNTAIRYTDRGEIAWKYSLTQDKDNVYSLLYR</sequence>
<protein>
    <submittedName>
        <fullName evidence="3">Tetratricopeptide repeat protein</fullName>
    </submittedName>
</protein>
<dbReference type="Pfam" id="PF13432">
    <property type="entry name" value="TPR_16"/>
    <property type="match status" value="3"/>
</dbReference>
<evidence type="ECO:0000313" key="4">
    <source>
        <dbReference type="Proteomes" id="UP000298458"/>
    </source>
</evidence>
<dbReference type="PROSITE" id="PS50293">
    <property type="entry name" value="TPR_REGION"/>
    <property type="match status" value="1"/>
</dbReference>
<organism evidence="3 4">
    <name type="scientific">Leptospira fletcheri</name>
    <dbReference type="NCBI Taxonomy" id="2484981"/>
    <lineage>
        <taxon>Bacteria</taxon>
        <taxon>Pseudomonadati</taxon>
        <taxon>Spirochaetota</taxon>
        <taxon>Spirochaetia</taxon>
        <taxon>Leptospirales</taxon>
        <taxon>Leptospiraceae</taxon>
        <taxon>Leptospira</taxon>
    </lineage>
</organism>
<evidence type="ECO:0000256" key="1">
    <source>
        <dbReference type="PROSITE-ProRule" id="PRU00339"/>
    </source>
</evidence>
<dbReference type="EMBL" id="RQET01000004">
    <property type="protein sequence ID" value="TGK11785.1"/>
    <property type="molecule type" value="Genomic_DNA"/>
</dbReference>
<keyword evidence="4" id="KW-1185">Reference proteome</keyword>
<dbReference type="PANTHER" id="PTHR12558:SF13">
    <property type="entry name" value="CELL DIVISION CYCLE PROTEIN 27 HOMOLOG"/>
    <property type="match status" value="1"/>
</dbReference>
<keyword evidence="2" id="KW-0812">Transmembrane</keyword>
<dbReference type="Pfam" id="PF13181">
    <property type="entry name" value="TPR_8"/>
    <property type="match status" value="1"/>
</dbReference>
<accession>A0A4V3JDR6</accession>
<reference evidence="3" key="1">
    <citation type="journal article" date="2019" name="PLoS Negl. Trop. Dis.">
        <title>Revisiting the worldwide diversity of Leptospira species in the environment.</title>
        <authorList>
            <person name="Vincent A.T."/>
            <person name="Schiettekatte O."/>
            <person name="Bourhy P."/>
            <person name="Veyrier F.J."/>
            <person name="Picardeau M."/>
        </authorList>
    </citation>
    <scope>NUCLEOTIDE SEQUENCE [LARGE SCALE GENOMIC DNA]</scope>
    <source>
        <strain evidence="3">SSW15</strain>
    </source>
</reference>
<feature type="repeat" description="TPR" evidence="1">
    <location>
        <begin position="306"/>
        <end position="339"/>
    </location>
</feature>
<dbReference type="InterPro" id="IPR011990">
    <property type="entry name" value="TPR-like_helical_dom_sf"/>
</dbReference>
<keyword evidence="1" id="KW-0802">TPR repeat</keyword>
<proteinExistence type="predicted"/>
<feature type="repeat" description="TPR" evidence="1">
    <location>
        <begin position="710"/>
        <end position="743"/>
    </location>
</feature>
<dbReference type="Pfam" id="PF14559">
    <property type="entry name" value="TPR_19"/>
    <property type="match status" value="1"/>
</dbReference>
<feature type="repeat" description="TPR" evidence="1">
    <location>
        <begin position="812"/>
        <end position="845"/>
    </location>
</feature>
<keyword evidence="2" id="KW-0472">Membrane</keyword>
<dbReference type="Proteomes" id="UP000298458">
    <property type="component" value="Unassembled WGS sequence"/>
</dbReference>
<evidence type="ECO:0000313" key="3">
    <source>
        <dbReference type="EMBL" id="TGK11785.1"/>
    </source>
</evidence>
<dbReference type="AlphaFoldDB" id="A0A4V3JDR6"/>
<feature type="repeat" description="TPR" evidence="1">
    <location>
        <begin position="238"/>
        <end position="271"/>
    </location>
</feature>
<dbReference type="OrthoDB" id="7295585at2"/>
<gene>
    <name evidence="3" type="ORF">EHO60_05695</name>
</gene>
<comment type="caution">
    <text evidence="3">The sequence shown here is derived from an EMBL/GenBank/DDBJ whole genome shotgun (WGS) entry which is preliminary data.</text>
</comment>
<feature type="transmembrane region" description="Helical" evidence="2">
    <location>
        <begin position="12"/>
        <end position="27"/>
    </location>
</feature>
<dbReference type="PROSITE" id="PS50005">
    <property type="entry name" value="TPR"/>
    <property type="match status" value="7"/>
</dbReference>
<evidence type="ECO:0000256" key="2">
    <source>
        <dbReference type="SAM" id="Phobius"/>
    </source>
</evidence>
<feature type="repeat" description="TPR" evidence="1">
    <location>
        <begin position="193"/>
        <end position="226"/>
    </location>
</feature>
<dbReference type="PANTHER" id="PTHR12558">
    <property type="entry name" value="CELL DIVISION CYCLE 16,23,27"/>
    <property type="match status" value="1"/>
</dbReference>
<dbReference type="Gene3D" id="1.25.40.10">
    <property type="entry name" value="Tetratricopeptide repeat domain"/>
    <property type="match status" value="7"/>
</dbReference>
<dbReference type="SMART" id="SM00028">
    <property type="entry name" value="TPR"/>
    <property type="match status" value="15"/>
</dbReference>